<dbReference type="Proteomes" id="UP001181622">
    <property type="component" value="Unassembled WGS sequence"/>
</dbReference>
<comment type="caution">
    <text evidence="2">The sequence shown here is derived from an EMBL/GenBank/DDBJ whole genome shotgun (WGS) entry which is preliminary data.</text>
</comment>
<dbReference type="PANTHER" id="PTHR41709:SF2">
    <property type="entry name" value="CIRCADIAN CLOCK PROTEIN KAIB2"/>
    <property type="match status" value="1"/>
</dbReference>
<dbReference type="PANTHER" id="PTHR41709">
    <property type="entry name" value="KAIB-LIKE PROTEIN 1"/>
    <property type="match status" value="1"/>
</dbReference>
<dbReference type="Pfam" id="PF07689">
    <property type="entry name" value="KaiB"/>
    <property type="match status" value="1"/>
</dbReference>
<dbReference type="SMART" id="SM01248">
    <property type="entry name" value="KaiB"/>
    <property type="match status" value="1"/>
</dbReference>
<dbReference type="SUPFAM" id="SSF52833">
    <property type="entry name" value="Thioredoxin-like"/>
    <property type="match status" value="1"/>
</dbReference>
<protein>
    <submittedName>
        <fullName evidence="2">Circadian clock protein KaiB</fullName>
    </submittedName>
</protein>
<dbReference type="InterPro" id="IPR039022">
    <property type="entry name" value="KaiB-like"/>
</dbReference>
<evidence type="ECO:0000259" key="1">
    <source>
        <dbReference type="SMART" id="SM01248"/>
    </source>
</evidence>
<evidence type="ECO:0000313" key="2">
    <source>
        <dbReference type="EMBL" id="MDR4306068.1"/>
    </source>
</evidence>
<gene>
    <name evidence="2" type="ORF">IHQ68_05460</name>
</gene>
<organism evidence="2 3">
    <name type="scientific">Chelatococcus sambhunathii</name>
    <dbReference type="NCBI Taxonomy" id="363953"/>
    <lineage>
        <taxon>Bacteria</taxon>
        <taxon>Pseudomonadati</taxon>
        <taxon>Pseudomonadota</taxon>
        <taxon>Alphaproteobacteria</taxon>
        <taxon>Hyphomicrobiales</taxon>
        <taxon>Chelatococcaceae</taxon>
        <taxon>Chelatococcus</taxon>
    </lineage>
</organism>
<feature type="domain" description="KaiB" evidence="1">
    <location>
        <begin position="2"/>
        <end position="78"/>
    </location>
</feature>
<sequence length="85" mass="9115">MAGDTPGAGRARRSRLDLIEALHGKVAIEVVDIIDRPDEAEKAGILATPTLSDESVVPPRRLVGDISDVARVLEYFGYLKKDSAA</sequence>
<evidence type="ECO:0000313" key="3">
    <source>
        <dbReference type="Proteomes" id="UP001181622"/>
    </source>
</evidence>
<name>A0ABU1DD83_9HYPH</name>
<dbReference type="EMBL" id="JADBEO010000008">
    <property type="protein sequence ID" value="MDR4306068.1"/>
    <property type="molecule type" value="Genomic_DNA"/>
</dbReference>
<dbReference type="InterPro" id="IPR036249">
    <property type="entry name" value="Thioredoxin-like_sf"/>
</dbReference>
<dbReference type="InterPro" id="IPR011649">
    <property type="entry name" value="KaiB_domain"/>
</dbReference>
<dbReference type="Gene3D" id="3.40.30.10">
    <property type="entry name" value="Glutaredoxin"/>
    <property type="match status" value="1"/>
</dbReference>
<reference evidence="2" key="1">
    <citation type="submission" date="2020-10" db="EMBL/GenBank/DDBJ databases">
        <authorList>
            <person name="Abbas A."/>
            <person name="Razzaq R."/>
            <person name="Waqas M."/>
            <person name="Abbas N."/>
            <person name="Nielsen T.K."/>
            <person name="Hansen L.H."/>
            <person name="Hussain S."/>
            <person name="Shahid M."/>
        </authorList>
    </citation>
    <scope>NUCLEOTIDE SEQUENCE</scope>
    <source>
        <strain evidence="2">S14</strain>
    </source>
</reference>
<keyword evidence="3" id="KW-1185">Reference proteome</keyword>
<proteinExistence type="predicted"/>
<accession>A0ABU1DD83</accession>